<protein>
    <submittedName>
        <fullName evidence="2">Uncharacterized protein</fullName>
    </submittedName>
</protein>
<dbReference type="KEGG" id="ache:ACHE_10561S"/>
<dbReference type="InterPro" id="IPR049232">
    <property type="entry name" value="DUF6829"/>
</dbReference>
<dbReference type="GeneID" id="66977518"/>
<dbReference type="Pfam" id="PF20717">
    <property type="entry name" value="DUF6829"/>
    <property type="match status" value="1"/>
</dbReference>
<sequence length="439" mass="48814">MTLQAIIAQGNFPSLSDTEAVNLFGSAFRSELERLRNAEPTVESGTEKPAGSLKNGETPSRRLFQTDYAEVNRTLVNILALKWILAEDYASFTACQRDPGKLSEDSFRRLCEFFKSYKDIYTLLVAVVTDDLGKDPQLANELEKTRNGPTTTVKMVNHSEFLYEAAKAGMIPALESVPVSGRETILRSMEIEVYLNISQLVQGENVPASLSILRNIQDGKNGFHMRAMVTILDVAGAAAHSNARGCLVMTESVYQGYMTAIEALEKLVLREIPSERACYDQVLSKRARNLHLKGYDLLSTNNAEERALLRIFCMGRVDNKQSANLFNKAFAKLSTTENSSLVNALNVDGLEDGIAILPYYAPGLIAEVLRGAQKKEEPAIIEALSAFMRFLARVMEYESETGDPRVIERDLSFVQDVIKSNGFKNDPYVLDNVQLPWSQ</sequence>
<dbReference type="RefSeq" id="XP_043131681.1">
    <property type="nucleotide sequence ID" value="XM_043280642.1"/>
</dbReference>
<gene>
    <name evidence="2" type="ORF">ACHE_10561S</name>
</gene>
<keyword evidence="3" id="KW-1185">Reference proteome</keyword>
<name>A0A7R7VEH0_ASPCH</name>
<evidence type="ECO:0000313" key="2">
    <source>
        <dbReference type="EMBL" id="BCR83159.1"/>
    </source>
</evidence>
<evidence type="ECO:0000256" key="1">
    <source>
        <dbReference type="SAM" id="MobiDB-lite"/>
    </source>
</evidence>
<reference evidence="2" key="2">
    <citation type="submission" date="2021-02" db="EMBL/GenBank/DDBJ databases">
        <title>Aspergillus chevalieri M1 genome sequence.</title>
        <authorList>
            <person name="Kadooka C."/>
            <person name="Mori K."/>
            <person name="Futagami T."/>
        </authorList>
    </citation>
    <scope>NUCLEOTIDE SEQUENCE</scope>
    <source>
        <strain evidence="2">M1</strain>
    </source>
</reference>
<dbReference type="AlphaFoldDB" id="A0A7R7VEH0"/>
<proteinExistence type="predicted"/>
<dbReference type="Proteomes" id="UP000637239">
    <property type="component" value="Chromosome 1"/>
</dbReference>
<accession>A0A7R7VEH0</accession>
<evidence type="ECO:0000313" key="3">
    <source>
        <dbReference type="Proteomes" id="UP000637239"/>
    </source>
</evidence>
<reference evidence="2" key="1">
    <citation type="submission" date="2021-01" db="EMBL/GenBank/DDBJ databases">
        <authorList>
            <consortium name="Aspergillus chevalieri M1 genome sequencing consortium"/>
            <person name="Kazuki M."/>
            <person name="Futagami T."/>
        </authorList>
    </citation>
    <scope>NUCLEOTIDE SEQUENCE</scope>
    <source>
        <strain evidence="2">M1</strain>
    </source>
</reference>
<feature type="region of interest" description="Disordered" evidence="1">
    <location>
        <begin position="37"/>
        <end position="59"/>
    </location>
</feature>
<dbReference type="EMBL" id="AP024416">
    <property type="protein sequence ID" value="BCR83159.1"/>
    <property type="molecule type" value="Genomic_DNA"/>
</dbReference>
<organism evidence="2 3">
    <name type="scientific">Aspergillus chevalieri</name>
    <name type="common">Eurotium chevalieri</name>
    <dbReference type="NCBI Taxonomy" id="182096"/>
    <lineage>
        <taxon>Eukaryota</taxon>
        <taxon>Fungi</taxon>
        <taxon>Dikarya</taxon>
        <taxon>Ascomycota</taxon>
        <taxon>Pezizomycotina</taxon>
        <taxon>Eurotiomycetes</taxon>
        <taxon>Eurotiomycetidae</taxon>
        <taxon>Eurotiales</taxon>
        <taxon>Aspergillaceae</taxon>
        <taxon>Aspergillus</taxon>
        <taxon>Aspergillus subgen. Aspergillus</taxon>
    </lineage>
</organism>